<organism evidence="1 2">
    <name type="scientific">Bradyrhizobium icense</name>
    <dbReference type="NCBI Taxonomy" id="1274631"/>
    <lineage>
        <taxon>Bacteria</taxon>
        <taxon>Pseudomonadati</taxon>
        <taxon>Pseudomonadota</taxon>
        <taxon>Alphaproteobacteria</taxon>
        <taxon>Hyphomicrobiales</taxon>
        <taxon>Nitrobacteraceae</taxon>
        <taxon>Bradyrhizobium</taxon>
    </lineage>
</organism>
<protein>
    <submittedName>
        <fullName evidence="1">Transcriptional regulator</fullName>
    </submittedName>
</protein>
<dbReference type="OrthoDB" id="9794662at2"/>
<gene>
    <name evidence="1" type="ORF">LMTR13_01785</name>
</gene>
<evidence type="ECO:0000313" key="1">
    <source>
        <dbReference type="EMBL" id="ANV99111.1"/>
    </source>
</evidence>
<keyword evidence="2" id="KW-1185">Reference proteome</keyword>
<dbReference type="RefSeq" id="WP_065726429.1">
    <property type="nucleotide sequence ID" value="NZ_CP016428.1"/>
</dbReference>
<dbReference type="EMBL" id="CP016428">
    <property type="protein sequence ID" value="ANV99111.1"/>
    <property type="molecule type" value="Genomic_DNA"/>
</dbReference>
<reference evidence="1 2" key="1">
    <citation type="submission" date="2016-07" db="EMBL/GenBank/DDBJ databases">
        <title>Complete genome sequence of Bradyrhizobium icense LMTR 13T, a potential inoculant strain isolated from lima bean (Phaseolus lunatus) in Peru.</title>
        <authorList>
            <person name="Ormeno-Orrillo E."/>
            <person name="Duran D."/>
            <person name="Rogel M.A."/>
            <person name="Rey L."/>
            <person name="Imperial J."/>
            <person name="Ruiz-Argueso T."/>
            <person name="Martinez-Romero E."/>
        </authorList>
    </citation>
    <scope>NUCLEOTIDE SEQUENCE [LARGE SCALE GENOMIC DNA]</scope>
    <source>
        <strain evidence="1 2">LMTR 13</strain>
    </source>
</reference>
<dbReference type="KEGG" id="bic:LMTR13_01785"/>
<sequence>MPLTRSFRDTVRARAEREPAFRKALFQEAVQALLQGEIDHGRAALRAYINATVGFDRLGEVLGRSPKSLMRMFGPDGNPTAGNLLGVIGALQEETGVHLKIRAVTEAA</sequence>
<dbReference type="AlphaFoldDB" id="A0A1B1U8Q7"/>
<evidence type="ECO:0000313" key="2">
    <source>
        <dbReference type="Proteomes" id="UP000092839"/>
    </source>
</evidence>
<dbReference type="Proteomes" id="UP000092839">
    <property type="component" value="Chromosome"/>
</dbReference>
<dbReference type="STRING" id="1274631.LMTR13_01785"/>
<name>A0A1B1U8Q7_9BRAD</name>
<accession>A0A1B1U8Q7</accession>
<proteinExistence type="predicted"/>